<feature type="compositionally biased region" description="Basic and acidic residues" evidence="1">
    <location>
        <begin position="167"/>
        <end position="182"/>
    </location>
</feature>
<dbReference type="InterPro" id="IPR000086">
    <property type="entry name" value="NUDIX_hydrolase_dom"/>
</dbReference>
<gene>
    <name evidence="3" type="ORF">A6A05_02100</name>
</gene>
<feature type="region of interest" description="Disordered" evidence="1">
    <location>
        <begin position="164"/>
        <end position="189"/>
    </location>
</feature>
<dbReference type="OrthoDB" id="9761969at2"/>
<accession>A0A178MPS5</accession>
<reference evidence="3 4" key="1">
    <citation type="submission" date="2016-04" db="EMBL/GenBank/DDBJ databases">
        <title>Draft genome sequence of freshwater magnetotactic bacteria Magnetospirillum marisnigri SP-1 and Magnetospirillum moscoviense BB-1.</title>
        <authorList>
            <person name="Koziaeva V."/>
            <person name="Dziuba M.V."/>
            <person name="Ivanov T.M."/>
            <person name="Kuznetsov B."/>
            <person name="Grouzdev D.S."/>
        </authorList>
    </citation>
    <scope>NUCLEOTIDE SEQUENCE [LARGE SCALE GENOMIC DNA]</scope>
    <source>
        <strain evidence="3 4">BB-1</strain>
    </source>
</reference>
<dbReference type="InterPro" id="IPR015797">
    <property type="entry name" value="NUDIX_hydrolase-like_dom_sf"/>
</dbReference>
<dbReference type="RefSeq" id="WP_068500732.1">
    <property type="nucleotide sequence ID" value="NZ_LWQU01000141.1"/>
</dbReference>
<dbReference type="Gene3D" id="2.20.70.10">
    <property type="match status" value="1"/>
</dbReference>
<dbReference type="AlphaFoldDB" id="A0A178MPS5"/>
<organism evidence="3 4">
    <name type="scientific">Magnetospirillum moscoviense</name>
    <dbReference type="NCBI Taxonomy" id="1437059"/>
    <lineage>
        <taxon>Bacteria</taxon>
        <taxon>Pseudomonadati</taxon>
        <taxon>Pseudomonadota</taxon>
        <taxon>Alphaproteobacteria</taxon>
        <taxon>Rhodospirillales</taxon>
        <taxon>Rhodospirillaceae</taxon>
        <taxon>Magnetospirillum</taxon>
    </lineage>
</organism>
<sequence>MQFQGPTSRLVPEGDDRERLVCRDCGFVLYENPKVIVGAVCTWEDRYLLCRRAIAPRIGFWTMPVGYMELHETTEQGAIREVWEEARATIEVDALLGLYAIPEISQVHMIYRGRMTSPDFAAGPESLEVGLFTWDEIPWDELAYPNVRWSLEYEREMKGRVGFAPRGRPDHHVATQKVDKESPAVLIQP</sequence>
<keyword evidence="3" id="KW-0378">Hydrolase</keyword>
<name>A0A178MPS5_9PROT</name>
<dbReference type="CDD" id="cd04511">
    <property type="entry name" value="NUDIX_Hydrolase"/>
    <property type="match status" value="1"/>
</dbReference>
<dbReference type="STRING" id="1437059.A6A05_02100"/>
<feature type="domain" description="Nudix hydrolase" evidence="2">
    <location>
        <begin position="30"/>
        <end position="156"/>
    </location>
</feature>
<dbReference type="Gene3D" id="3.90.79.10">
    <property type="entry name" value="Nucleoside Triphosphate Pyrophosphohydrolase"/>
    <property type="match status" value="1"/>
</dbReference>
<dbReference type="Pfam" id="PF14803">
    <property type="entry name" value="Zn_ribbon_Nudix"/>
    <property type="match status" value="1"/>
</dbReference>
<evidence type="ECO:0000259" key="2">
    <source>
        <dbReference type="PROSITE" id="PS51462"/>
    </source>
</evidence>
<dbReference type="GO" id="GO:0016787">
    <property type="term" value="F:hydrolase activity"/>
    <property type="evidence" value="ECO:0007669"/>
    <property type="project" value="UniProtKB-KW"/>
</dbReference>
<dbReference type="SUPFAM" id="SSF55811">
    <property type="entry name" value="Nudix"/>
    <property type="match status" value="1"/>
</dbReference>
<protein>
    <submittedName>
        <fullName evidence="3">NUDIX hydrolase</fullName>
    </submittedName>
</protein>
<dbReference type="PROSITE" id="PS51462">
    <property type="entry name" value="NUDIX"/>
    <property type="match status" value="1"/>
</dbReference>
<evidence type="ECO:0000313" key="4">
    <source>
        <dbReference type="Proteomes" id="UP000078543"/>
    </source>
</evidence>
<dbReference type="Proteomes" id="UP000078543">
    <property type="component" value="Unassembled WGS sequence"/>
</dbReference>
<dbReference type="PANTHER" id="PTHR43222">
    <property type="entry name" value="NUDIX HYDROLASE 23"/>
    <property type="match status" value="1"/>
</dbReference>
<proteinExistence type="predicted"/>
<evidence type="ECO:0000313" key="3">
    <source>
        <dbReference type="EMBL" id="OAN50027.1"/>
    </source>
</evidence>
<keyword evidence="4" id="KW-1185">Reference proteome</keyword>
<comment type="caution">
    <text evidence="3">The sequence shown here is derived from an EMBL/GenBank/DDBJ whole genome shotgun (WGS) entry which is preliminary data.</text>
</comment>
<evidence type="ECO:0000256" key="1">
    <source>
        <dbReference type="SAM" id="MobiDB-lite"/>
    </source>
</evidence>
<dbReference type="InterPro" id="IPR029401">
    <property type="entry name" value="Nudix_N"/>
</dbReference>
<dbReference type="PANTHER" id="PTHR43222:SF2">
    <property type="entry name" value="NUDIX HYDROLASE 23, CHLOROPLASTIC"/>
    <property type="match status" value="1"/>
</dbReference>
<dbReference type="EMBL" id="LWQU01000141">
    <property type="protein sequence ID" value="OAN50027.1"/>
    <property type="molecule type" value="Genomic_DNA"/>
</dbReference>
<dbReference type="Pfam" id="PF00293">
    <property type="entry name" value="NUDIX"/>
    <property type="match status" value="1"/>
</dbReference>